<evidence type="ECO:0000256" key="1">
    <source>
        <dbReference type="ARBA" id="ARBA00002841"/>
    </source>
</evidence>
<dbReference type="HOGENOM" id="CLU_034528_1_0_6"/>
<dbReference type="OrthoDB" id="9801510at2"/>
<dbReference type="STRING" id="314278.NB231_00755"/>
<dbReference type="RefSeq" id="WP_004998844.1">
    <property type="nucleotide sequence ID" value="NZ_CH672427.1"/>
</dbReference>
<dbReference type="InterPro" id="IPR050962">
    <property type="entry name" value="Phosphate-bind_PstS"/>
</dbReference>
<comment type="subunit">
    <text evidence="3 7">The complex is composed of two ATP-binding proteins (PstB), two transmembrane proteins (PstC and PstA) and a solute-binding protein (PstS).</text>
</comment>
<dbReference type="NCBIfam" id="TIGR00975">
    <property type="entry name" value="3a0107s03"/>
    <property type="match status" value="1"/>
</dbReference>
<dbReference type="AlphaFoldDB" id="A4BSW2"/>
<dbReference type="PIRSF" id="PIRSF002756">
    <property type="entry name" value="PstS"/>
    <property type="match status" value="1"/>
</dbReference>
<dbReference type="EMBL" id="AAOF01000011">
    <property type="protein sequence ID" value="EAR21206.1"/>
    <property type="molecule type" value="Genomic_DNA"/>
</dbReference>
<evidence type="ECO:0000256" key="6">
    <source>
        <dbReference type="ARBA" id="ARBA00022592"/>
    </source>
</evidence>
<dbReference type="NCBIfam" id="NF008171">
    <property type="entry name" value="PRK10918.1"/>
    <property type="match status" value="1"/>
</dbReference>
<evidence type="ECO:0000256" key="2">
    <source>
        <dbReference type="ARBA" id="ARBA00008725"/>
    </source>
</evidence>
<name>A4BSW2_9GAMM</name>
<gene>
    <name evidence="10" type="ORF">NB231_00755</name>
</gene>
<dbReference type="Gene3D" id="3.40.190.10">
    <property type="entry name" value="Periplasmic binding protein-like II"/>
    <property type="match status" value="2"/>
</dbReference>
<comment type="function">
    <text evidence="1 7">Part of the ABC transporter complex PstSACB involved in phosphate import.</text>
</comment>
<feature type="chain" id="PRO_5002666711" description="Phosphate-binding protein PstS" evidence="8">
    <location>
        <begin position="24"/>
        <end position="358"/>
    </location>
</feature>
<feature type="domain" description="PBP" evidence="9">
    <location>
        <begin position="22"/>
        <end position="309"/>
    </location>
</feature>
<evidence type="ECO:0000256" key="4">
    <source>
        <dbReference type="ARBA" id="ARBA00021889"/>
    </source>
</evidence>
<evidence type="ECO:0000313" key="10">
    <source>
        <dbReference type="EMBL" id="EAR21206.1"/>
    </source>
</evidence>
<comment type="similarity">
    <text evidence="2 7">Belongs to the PstS family.</text>
</comment>
<dbReference type="PANTHER" id="PTHR42996">
    <property type="entry name" value="PHOSPHATE-BINDING PROTEIN PSTS"/>
    <property type="match status" value="1"/>
</dbReference>
<evidence type="ECO:0000259" key="9">
    <source>
        <dbReference type="Pfam" id="PF12849"/>
    </source>
</evidence>
<keyword evidence="5 7" id="KW-0813">Transport</keyword>
<accession>A4BSW2</accession>
<dbReference type="PANTHER" id="PTHR42996:SF1">
    <property type="entry name" value="PHOSPHATE-BINDING PROTEIN PSTS"/>
    <property type="match status" value="1"/>
</dbReference>
<dbReference type="GO" id="GO:0035435">
    <property type="term" value="P:phosphate ion transmembrane transport"/>
    <property type="evidence" value="ECO:0007669"/>
    <property type="project" value="InterPro"/>
</dbReference>
<keyword evidence="11" id="KW-1185">Reference proteome</keyword>
<reference evidence="10 11" key="1">
    <citation type="submission" date="2006-02" db="EMBL/GenBank/DDBJ databases">
        <authorList>
            <person name="Waterbury J."/>
            <person name="Ferriera S."/>
            <person name="Johnson J."/>
            <person name="Kravitz S."/>
            <person name="Halpern A."/>
            <person name="Remington K."/>
            <person name="Beeson K."/>
            <person name="Tran B."/>
            <person name="Rogers Y.-H."/>
            <person name="Friedman R."/>
            <person name="Venter J.C."/>
        </authorList>
    </citation>
    <scope>NUCLEOTIDE SEQUENCE [LARGE SCALE GENOMIC DNA]</scope>
    <source>
        <strain evidence="10 11">Nb-231</strain>
    </source>
</reference>
<feature type="signal peptide" evidence="8">
    <location>
        <begin position="1"/>
        <end position="23"/>
    </location>
</feature>
<dbReference type="InterPro" id="IPR005673">
    <property type="entry name" value="ABC_phos-bd_PstS"/>
</dbReference>
<evidence type="ECO:0000256" key="7">
    <source>
        <dbReference type="PIRNR" id="PIRNR002756"/>
    </source>
</evidence>
<keyword evidence="6 7" id="KW-0592">Phosphate transport</keyword>
<dbReference type="GO" id="GO:0042301">
    <property type="term" value="F:phosphate ion binding"/>
    <property type="evidence" value="ECO:0007669"/>
    <property type="project" value="InterPro"/>
</dbReference>
<keyword evidence="8" id="KW-0732">Signal</keyword>
<proteinExistence type="inferred from homology"/>
<protein>
    <recommendedName>
        <fullName evidence="4 7">Phosphate-binding protein PstS</fullName>
    </recommendedName>
</protein>
<sequence length="358" mass="38586">MRKELTRVLMVAAVLMVAGVASAAAASKSKQISGAGATFPYPIYSKWAAAYHKATGVRVNYQSIGSGGGIKQIKAGTVDFGASDAPLTKQELDAAGLVQFPMIIGGVVPVVNLPGVKPGTLRLTPQTLAGIFLGRIKRWDDPMLQELNPELDLPDSPITVVHRSDGSGTTWVFTNYLSKVSSSWQRQVGNAKAVSWPAGVGGKGNEGVASYVTRLKGGIGYVEFAYALQNQMNYVLLRNRAGDFTKPSIEAFQAAAAGADWAHAPGFYLVLTNQPGQQSWPISGASFILMHKVQNDRTAGRTALEFFAWCFEHGNEMALDLHYVPLPQNVVDQVENAWQERLVGSDQQPLWTRAASHE</sequence>
<dbReference type="SUPFAM" id="SSF53850">
    <property type="entry name" value="Periplasmic binding protein-like II"/>
    <property type="match status" value="1"/>
</dbReference>
<dbReference type="CDD" id="cd13565">
    <property type="entry name" value="PBP2_PstS"/>
    <property type="match status" value="1"/>
</dbReference>
<dbReference type="InterPro" id="IPR024370">
    <property type="entry name" value="PBP_domain"/>
</dbReference>
<dbReference type="Pfam" id="PF12849">
    <property type="entry name" value="PBP_like_2"/>
    <property type="match status" value="1"/>
</dbReference>
<evidence type="ECO:0000256" key="8">
    <source>
        <dbReference type="SAM" id="SignalP"/>
    </source>
</evidence>
<evidence type="ECO:0000256" key="5">
    <source>
        <dbReference type="ARBA" id="ARBA00022448"/>
    </source>
</evidence>
<evidence type="ECO:0000256" key="3">
    <source>
        <dbReference type="ARBA" id="ARBA00011529"/>
    </source>
</evidence>
<evidence type="ECO:0000313" key="11">
    <source>
        <dbReference type="Proteomes" id="UP000003374"/>
    </source>
</evidence>
<organism evidence="10 11">
    <name type="scientific">Nitrococcus mobilis Nb-231</name>
    <dbReference type="NCBI Taxonomy" id="314278"/>
    <lineage>
        <taxon>Bacteria</taxon>
        <taxon>Pseudomonadati</taxon>
        <taxon>Pseudomonadota</taxon>
        <taxon>Gammaproteobacteria</taxon>
        <taxon>Chromatiales</taxon>
        <taxon>Ectothiorhodospiraceae</taxon>
        <taxon>Nitrococcus</taxon>
    </lineage>
</organism>
<dbReference type="eggNOG" id="COG0226">
    <property type="taxonomic scope" value="Bacteria"/>
</dbReference>
<dbReference type="GO" id="GO:0043190">
    <property type="term" value="C:ATP-binding cassette (ABC) transporter complex"/>
    <property type="evidence" value="ECO:0007669"/>
    <property type="project" value="InterPro"/>
</dbReference>
<dbReference type="Proteomes" id="UP000003374">
    <property type="component" value="Unassembled WGS sequence"/>
</dbReference>
<comment type="caution">
    <text evidence="10">The sequence shown here is derived from an EMBL/GenBank/DDBJ whole genome shotgun (WGS) entry which is preliminary data.</text>
</comment>